<evidence type="ECO:0008006" key="7">
    <source>
        <dbReference type="Google" id="ProtNLM"/>
    </source>
</evidence>
<accession>A0A0J6WKA6</accession>
<dbReference type="AlphaFoldDB" id="A0A0J6WKA6"/>
<protein>
    <recommendedName>
        <fullName evidence="7">Outer membrane protein</fullName>
    </recommendedName>
</protein>
<comment type="subcellular location">
    <subcellularLocation>
        <location evidence="1">Membrane</location>
    </subcellularLocation>
</comment>
<gene>
    <name evidence="5" type="ORF">MCHLDSM_00225</name>
</gene>
<dbReference type="GO" id="GO:0016020">
    <property type="term" value="C:membrane"/>
    <property type="evidence" value="ECO:0007669"/>
    <property type="project" value="UniProtKB-SubCell"/>
</dbReference>
<evidence type="ECO:0000256" key="2">
    <source>
        <dbReference type="ARBA" id="ARBA00023136"/>
    </source>
</evidence>
<dbReference type="PANTHER" id="PTHR37042">
    <property type="entry name" value="OUTER MEMBRANE PROTEIN RV1973"/>
    <property type="match status" value="1"/>
</dbReference>
<dbReference type="STRING" id="37916.MCHLDSM_00225"/>
<evidence type="ECO:0000313" key="6">
    <source>
        <dbReference type="Proteomes" id="UP000036513"/>
    </source>
</evidence>
<feature type="compositionally biased region" description="Acidic residues" evidence="3">
    <location>
        <begin position="13"/>
        <end position="24"/>
    </location>
</feature>
<dbReference type="SMR" id="A0A0J6WKA6"/>
<feature type="compositionally biased region" description="Polar residues" evidence="3">
    <location>
        <begin position="1"/>
        <end position="10"/>
    </location>
</feature>
<name>A0A0J6WKA6_9MYCO</name>
<dbReference type="EMBL" id="JYNL01000002">
    <property type="protein sequence ID" value="KMO83765.1"/>
    <property type="molecule type" value="Genomic_DNA"/>
</dbReference>
<reference evidence="5 6" key="1">
    <citation type="journal article" date="2015" name="Genome Biol. Evol.">
        <title>Characterization of Three Mycobacterium spp. with Potential Use in Bioremediation by Genome Sequencing and Comparative Genomics.</title>
        <authorList>
            <person name="Das S."/>
            <person name="Pettersson B.M."/>
            <person name="Behra P.R."/>
            <person name="Ramesh M."/>
            <person name="Dasgupta S."/>
            <person name="Bhattacharya A."/>
            <person name="Kirsebom L.A."/>
        </authorList>
    </citation>
    <scope>NUCLEOTIDE SEQUENCE [LARGE SCALE GENOMIC DNA]</scope>
    <source>
        <strain evidence="5 6">DSM 43826</strain>
    </source>
</reference>
<feature type="transmembrane region" description="Helical" evidence="4">
    <location>
        <begin position="57"/>
        <end position="77"/>
    </location>
</feature>
<dbReference type="RefSeq" id="WP_048468524.1">
    <property type="nucleotide sequence ID" value="NZ_JYNL01000002.1"/>
</dbReference>
<keyword evidence="2 4" id="KW-0472">Membrane</keyword>
<feature type="region of interest" description="Disordered" evidence="3">
    <location>
        <begin position="1"/>
        <end position="47"/>
    </location>
</feature>
<dbReference type="Proteomes" id="UP000036513">
    <property type="component" value="Unassembled WGS sequence"/>
</dbReference>
<keyword evidence="6" id="KW-1185">Reference proteome</keyword>
<evidence type="ECO:0000256" key="3">
    <source>
        <dbReference type="SAM" id="MobiDB-lite"/>
    </source>
</evidence>
<evidence type="ECO:0000313" key="5">
    <source>
        <dbReference type="EMBL" id="KMO83765.1"/>
    </source>
</evidence>
<dbReference type="PANTHER" id="PTHR37042:SF4">
    <property type="entry name" value="OUTER MEMBRANE PROTEIN RV1973"/>
    <property type="match status" value="1"/>
</dbReference>
<dbReference type="PATRIC" id="fig|37916.4.peg.237"/>
<keyword evidence="4" id="KW-0812">Transmembrane</keyword>
<organism evidence="5 6">
    <name type="scientific">Mycolicibacterium chlorophenolicum</name>
    <dbReference type="NCBI Taxonomy" id="37916"/>
    <lineage>
        <taxon>Bacteria</taxon>
        <taxon>Bacillati</taxon>
        <taxon>Actinomycetota</taxon>
        <taxon>Actinomycetes</taxon>
        <taxon>Mycobacteriales</taxon>
        <taxon>Mycobacteriaceae</taxon>
        <taxon>Mycolicibacterium</taxon>
    </lineage>
</organism>
<proteinExistence type="predicted"/>
<sequence length="211" mass="21926">MIAATGNDTTGIDADETTAAETDAEAAPSDDPHDDPAASDEAPVTRRPRPRLRWGRLLAYGLLPALALTLALGAGYLKWQYQSASDTATARTQSVAAATESTIALLSYQAATADKQLNAARERLTGTFRDSYSSLIHDVVIPGAQQKQISATATVPAAASISATANHAQVLVFVDQTITAGGGTPSSSASSVKVTLDKIGNQWLISDFTPV</sequence>
<comment type="caution">
    <text evidence="5">The sequence shown here is derived from an EMBL/GenBank/DDBJ whole genome shotgun (WGS) entry which is preliminary data.</text>
</comment>
<evidence type="ECO:0000256" key="1">
    <source>
        <dbReference type="ARBA" id="ARBA00004370"/>
    </source>
</evidence>
<keyword evidence="4" id="KW-1133">Transmembrane helix</keyword>
<evidence type="ECO:0000256" key="4">
    <source>
        <dbReference type="SAM" id="Phobius"/>
    </source>
</evidence>